<proteinExistence type="predicted"/>
<protein>
    <submittedName>
        <fullName evidence="2">Uncharacterized protein</fullName>
    </submittedName>
</protein>
<accession>A0A501PSQ0</accession>
<sequence>MEILTHIAGLAFIPFFFLAISWGIRDIFRGLPVHISFRNLSTQATALMPGFFFRPFHTVGG</sequence>
<gene>
    <name evidence="2" type="ORF">FIV46_03095</name>
</gene>
<name>A0A501PSQ0_9PROT</name>
<comment type="caution">
    <text evidence="2">The sequence shown here is derived from an EMBL/GenBank/DDBJ whole genome shotgun (WGS) entry which is preliminary data.</text>
</comment>
<keyword evidence="1" id="KW-0812">Transmembrane</keyword>
<dbReference type="EMBL" id="VFIY01000004">
    <property type="protein sequence ID" value="TPD63082.1"/>
    <property type="molecule type" value="Genomic_DNA"/>
</dbReference>
<reference evidence="3" key="1">
    <citation type="submission" date="2019-06" db="EMBL/GenBank/DDBJ databases">
        <title>The complete genome of Emcibacter congregatus ZYLT.</title>
        <authorList>
            <person name="Zhao Z."/>
        </authorList>
    </citation>
    <scope>NUCLEOTIDE SEQUENCE [LARGE SCALE GENOMIC DNA]</scope>
    <source>
        <strain evidence="3">MCCC 1A06723</strain>
    </source>
</reference>
<evidence type="ECO:0000256" key="1">
    <source>
        <dbReference type="SAM" id="Phobius"/>
    </source>
</evidence>
<organism evidence="2 3">
    <name type="scientific">Emcibacter nanhaiensis</name>
    <dbReference type="NCBI Taxonomy" id="1505037"/>
    <lineage>
        <taxon>Bacteria</taxon>
        <taxon>Pseudomonadati</taxon>
        <taxon>Pseudomonadota</taxon>
        <taxon>Alphaproteobacteria</taxon>
        <taxon>Emcibacterales</taxon>
        <taxon>Emcibacteraceae</taxon>
        <taxon>Emcibacter</taxon>
    </lineage>
</organism>
<dbReference type="AlphaFoldDB" id="A0A501PSQ0"/>
<keyword evidence="3" id="KW-1185">Reference proteome</keyword>
<evidence type="ECO:0000313" key="3">
    <source>
        <dbReference type="Proteomes" id="UP000319148"/>
    </source>
</evidence>
<dbReference type="RefSeq" id="WP_139938332.1">
    <property type="nucleotide sequence ID" value="NZ_JBHSYP010000022.1"/>
</dbReference>
<keyword evidence="1" id="KW-0472">Membrane</keyword>
<evidence type="ECO:0000313" key="2">
    <source>
        <dbReference type="EMBL" id="TPD63082.1"/>
    </source>
</evidence>
<dbReference type="Proteomes" id="UP000319148">
    <property type="component" value="Unassembled WGS sequence"/>
</dbReference>
<feature type="transmembrane region" description="Helical" evidence="1">
    <location>
        <begin position="6"/>
        <end position="24"/>
    </location>
</feature>
<keyword evidence="1" id="KW-1133">Transmembrane helix</keyword>